<evidence type="ECO:0000313" key="5">
    <source>
        <dbReference type="EMBL" id="NNG36290.1"/>
    </source>
</evidence>
<dbReference type="CDD" id="cd03801">
    <property type="entry name" value="GT4_PimA-like"/>
    <property type="match status" value="1"/>
</dbReference>
<name>A0A849ACS6_9ACTN</name>
<keyword evidence="2 5" id="KW-0808">Transferase</keyword>
<evidence type="ECO:0000313" key="6">
    <source>
        <dbReference type="Proteomes" id="UP000562984"/>
    </source>
</evidence>
<dbReference type="EMBL" id="JABEND010000005">
    <property type="protein sequence ID" value="NNG36290.1"/>
    <property type="molecule type" value="Genomic_DNA"/>
</dbReference>
<dbReference type="PANTHER" id="PTHR12526">
    <property type="entry name" value="GLYCOSYLTRANSFERASE"/>
    <property type="match status" value="1"/>
</dbReference>
<dbReference type="Gene3D" id="3.40.50.2000">
    <property type="entry name" value="Glycogen Phosphorylase B"/>
    <property type="match status" value="3"/>
</dbReference>
<comment type="caution">
    <text evidence="5">The sequence shown here is derived from an EMBL/GenBank/DDBJ whole genome shotgun (WGS) entry which is preliminary data.</text>
</comment>
<dbReference type="GO" id="GO:0016757">
    <property type="term" value="F:glycosyltransferase activity"/>
    <property type="evidence" value="ECO:0007669"/>
    <property type="project" value="UniProtKB-KW"/>
</dbReference>
<dbReference type="Proteomes" id="UP000562984">
    <property type="component" value="Unassembled WGS sequence"/>
</dbReference>
<keyword evidence="1" id="KW-0328">Glycosyltransferase</keyword>
<dbReference type="SUPFAM" id="SSF53756">
    <property type="entry name" value="UDP-Glycosyltransferase/glycogen phosphorylase"/>
    <property type="match status" value="2"/>
</dbReference>
<dbReference type="RefSeq" id="WP_171199950.1">
    <property type="nucleotide sequence ID" value="NZ_JABEND010000005.1"/>
</dbReference>
<dbReference type="AlphaFoldDB" id="A0A849ACS6"/>
<protein>
    <submittedName>
        <fullName evidence="5">Glycosyltransferase</fullName>
    </submittedName>
</protein>
<reference evidence="5 6" key="1">
    <citation type="submission" date="2020-05" db="EMBL/GenBank/DDBJ databases">
        <title>Nakamurella sp. DB0629 isolated from air conditioner.</title>
        <authorList>
            <person name="Kim D.H."/>
            <person name="Kim D.-U."/>
        </authorList>
    </citation>
    <scope>NUCLEOTIDE SEQUENCE [LARGE SCALE GENOMIC DNA]</scope>
    <source>
        <strain evidence="5 6">DB0629</strain>
    </source>
</reference>
<accession>A0A849ACS6</accession>
<organism evidence="5 6">
    <name type="scientific">Nakamurella aerolata</name>
    <dbReference type="NCBI Taxonomy" id="1656892"/>
    <lineage>
        <taxon>Bacteria</taxon>
        <taxon>Bacillati</taxon>
        <taxon>Actinomycetota</taxon>
        <taxon>Actinomycetes</taxon>
        <taxon>Nakamurellales</taxon>
        <taxon>Nakamurellaceae</taxon>
        <taxon>Nakamurella</taxon>
    </lineage>
</organism>
<evidence type="ECO:0000259" key="4">
    <source>
        <dbReference type="Pfam" id="PF13439"/>
    </source>
</evidence>
<dbReference type="Pfam" id="PF13692">
    <property type="entry name" value="Glyco_trans_1_4"/>
    <property type="match status" value="2"/>
</dbReference>
<feature type="region of interest" description="Disordered" evidence="3">
    <location>
        <begin position="446"/>
        <end position="476"/>
    </location>
</feature>
<evidence type="ECO:0000256" key="3">
    <source>
        <dbReference type="SAM" id="MobiDB-lite"/>
    </source>
</evidence>
<keyword evidence="6" id="KW-1185">Reference proteome</keyword>
<sequence length="957" mass="102650">MRIAVVASHYPPNFTSGGTLIPQRIAAELAARGDEVFVFAGALDVDRPDLTQWVDAAADNDGVEVTWTVINSMIDWDSEDNYRNPRVDAAFADFLARVRPDVVHLHGLQGFGAGPVSLAKAAGAAVVVTMHDMWWFCARQFLVQKDMKPCCPVVNCGVCPCERDNQWLNHRNRRLAAQLGNADLVLAPSSTMLELLRANGVDDRVLKLDENAANPADTANAANAVNAAGPATGAHRVHPALPAAPSGVEPGAVTSGDPAALVAPTLAARSGDPERRRVRFVYAGGWHPLKGSAVTLTAARLLAGVPGWELDLYGWQPTPDDGPLPAQVQSKPAYPAGQVRQVLSQYDVLLMPSVATESYSLITREALDAGIPVISGDNPGPTEVVHDGSNGLVVPRGDAAALAAAMRTLISDRELLTRLTPAPGQVELRSLTEQVDELQRQYRRLTGRPADRAAETNIENTAGGPENPAAATVSPAHGAAQLPSAGDPIDLTLAGPSTVGEVLLVTGIDRAPLRYRGRLPQEALADLGVRMHVRHYRDASVPELARRVDAVVLYRVPATDQLLDVVSTVRARPEPVPVLFDVDDLVFDPSEAVRAELADRLAHLPQADRDLYWRGVQRYRTTLELADGYIGSTPALCRAVDELTGMPSYLFPNGVGKQLARASDRALRAGRVDGPPTIGYLSGTSTHNEDWAFIEPAVLAVLRRNPKARLVIGGLLEPSPALAEVADRIVRLPLLDWRALPAVLRDLTVNLAPLAPADTAGSDRFNQAKSAIKYLEAALVQTPTVASPTEPFRADIDSGRNGLLAQSPAEWEAAIEQLVADPAAALRMGVAAQHQVLLTYPPAVQGRRYLQILQQARKTVALHGHRQILTDWQPVTDSEVYAAVAAEPYDDDPEPVGGVALGRRLRDYRVNAVSHLRSEGLGPTLRKAASVGRRITVNTARRAPDAVLRRVRRGNGG</sequence>
<evidence type="ECO:0000256" key="2">
    <source>
        <dbReference type="ARBA" id="ARBA00022679"/>
    </source>
</evidence>
<evidence type="ECO:0000256" key="1">
    <source>
        <dbReference type="ARBA" id="ARBA00022676"/>
    </source>
</evidence>
<gene>
    <name evidence="5" type="ORF">HKD39_11300</name>
</gene>
<dbReference type="InterPro" id="IPR028098">
    <property type="entry name" value="Glyco_trans_4-like_N"/>
</dbReference>
<dbReference type="Pfam" id="PF13439">
    <property type="entry name" value="Glyco_transf_4"/>
    <property type="match status" value="1"/>
</dbReference>
<proteinExistence type="predicted"/>
<dbReference type="PANTHER" id="PTHR12526:SF510">
    <property type="entry name" value="D-INOSITOL 3-PHOSPHATE GLYCOSYLTRANSFERASE"/>
    <property type="match status" value="1"/>
</dbReference>
<feature type="domain" description="Glycosyltransferase subfamily 4-like N-terminal" evidence="4">
    <location>
        <begin position="24"/>
        <end position="204"/>
    </location>
</feature>